<gene>
    <name evidence="7" type="ORF">BU23DRAFT_592239</name>
</gene>
<evidence type="ECO:0000256" key="5">
    <source>
        <dbReference type="SAM" id="Phobius"/>
    </source>
</evidence>
<keyword evidence="4 5" id="KW-0472">Membrane</keyword>
<dbReference type="Gene3D" id="1.20.1250.20">
    <property type="entry name" value="MFS general substrate transporter like domains"/>
    <property type="match status" value="1"/>
</dbReference>
<dbReference type="Pfam" id="PF07690">
    <property type="entry name" value="MFS_1"/>
    <property type="match status" value="1"/>
</dbReference>
<feature type="transmembrane region" description="Helical" evidence="5">
    <location>
        <begin position="451"/>
        <end position="470"/>
    </location>
</feature>
<dbReference type="PROSITE" id="PS50850">
    <property type="entry name" value="MFS"/>
    <property type="match status" value="1"/>
</dbReference>
<evidence type="ECO:0000256" key="1">
    <source>
        <dbReference type="ARBA" id="ARBA00004141"/>
    </source>
</evidence>
<evidence type="ECO:0000259" key="6">
    <source>
        <dbReference type="PROSITE" id="PS50850"/>
    </source>
</evidence>
<evidence type="ECO:0000313" key="7">
    <source>
        <dbReference type="EMBL" id="KAF1968185.1"/>
    </source>
</evidence>
<feature type="transmembrane region" description="Helical" evidence="5">
    <location>
        <begin position="64"/>
        <end position="83"/>
    </location>
</feature>
<dbReference type="AlphaFoldDB" id="A0A6A5UTN9"/>
<feature type="transmembrane region" description="Helical" evidence="5">
    <location>
        <begin position="482"/>
        <end position="503"/>
    </location>
</feature>
<dbReference type="GO" id="GO:0005886">
    <property type="term" value="C:plasma membrane"/>
    <property type="evidence" value="ECO:0007669"/>
    <property type="project" value="TreeGrafter"/>
</dbReference>
<feature type="transmembrane region" description="Helical" evidence="5">
    <location>
        <begin position="95"/>
        <end position="119"/>
    </location>
</feature>
<dbReference type="GO" id="GO:0022857">
    <property type="term" value="F:transmembrane transporter activity"/>
    <property type="evidence" value="ECO:0007669"/>
    <property type="project" value="InterPro"/>
</dbReference>
<feature type="transmembrane region" description="Helical" evidence="5">
    <location>
        <begin position="415"/>
        <end position="439"/>
    </location>
</feature>
<evidence type="ECO:0000256" key="4">
    <source>
        <dbReference type="ARBA" id="ARBA00023136"/>
    </source>
</evidence>
<accession>A0A6A5UTN9</accession>
<feature type="transmembrane region" description="Helical" evidence="5">
    <location>
        <begin position="345"/>
        <end position="367"/>
    </location>
</feature>
<dbReference type="InterPro" id="IPR020846">
    <property type="entry name" value="MFS_dom"/>
</dbReference>
<keyword evidence="3 5" id="KW-1133">Transmembrane helix</keyword>
<evidence type="ECO:0000256" key="3">
    <source>
        <dbReference type="ARBA" id="ARBA00022989"/>
    </source>
</evidence>
<dbReference type="OrthoDB" id="2585655at2759"/>
<dbReference type="InterPro" id="IPR036259">
    <property type="entry name" value="MFS_trans_sf"/>
</dbReference>
<protein>
    <submittedName>
        <fullName evidence="7">MFS transporter-like protein</fullName>
    </submittedName>
</protein>
<evidence type="ECO:0000313" key="8">
    <source>
        <dbReference type="Proteomes" id="UP000800036"/>
    </source>
</evidence>
<keyword evidence="8" id="KW-1185">Reference proteome</keyword>
<keyword evidence="2 5" id="KW-0812">Transmembrane</keyword>
<dbReference type="PANTHER" id="PTHR23502">
    <property type="entry name" value="MAJOR FACILITATOR SUPERFAMILY"/>
    <property type="match status" value="1"/>
</dbReference>
<dbReference type="EMBL" id="ML976723">
    <property type="protein sequence ID" value="KAF1968185.1"/>
    <property type="molecule type" value="Genomic_DNA"/>
</dbReference>
<feature type="domain" description="Major facilitator superfamily (MFS) profile" evidence="6">
    <location>
        <begin position="64"/>
        <end position="522"/>
    </location>
</feature>
<dbReference type="Proteomes" id="UP000800036">
    <property type="component" value="Unassembled WGS sequence"/>
</dbReference>
<feature type="transmembrane region" description="Helical" evidence="5">
    <location>
        <begin position="222"/>
        <end position="242"/>
    </location>
</feature>
<proteinExistence type="predicted"/>
<feature type="transmembrane region" description="Helical" evidence="5">
    <location>
        <begin position="193"/>
        <end position="216"/>
    </location>
</feature>
<comment type="subcellular location">
    <subcellularLocation>
        <location evidence="1">Membrane</location>
        <topology evidence="1">Multi-pass membrane protein</topology>
    </subcellularLocation>
</comment>
<organism evidence="7 8">
    <name type="scientific">Bimuria novae-zelandiae CBS 107.79</name>
    <dbReference type="NCBI Taxonomy" id="1447943"/>
    <lineage>
        <taxon>Eukaryota</taxon>
        <taxon>Fungi</taxon>
        <taxon>Dikarya</taxon>
        <taxon>Ascomycota</taxon>
        <taxon>Pezizomycotina</taxon>
        <taxon>Dothideomycetes</taxon>
        <taxon>Pleosporomycetidae</taxon>
        <taxon>Pleosporales</taxon>
        <taxon>Massarineae</taxon>
        <taxon>Didymosphaeriaceae</taxon>
        <taxon>Bimuria</taxon>
    </lineage>
</organism>
<name>A0A6A5UTN9_9PLEO</name>
<feature type="transmembrane region" description="Helical" evidence="5">
    <location>
        <begin position="388"/>
        <end position="409"/>
    </location>
</feature>
<reference evidence="7" key="1">
    <citation type="journal article" date="2020" name="Stud. Mycol.">
        <title>101 Dothideomycetes genomes: a test case for predicting lifestyles and emergence of pathogens.</title>
        <authorList>
            <person name="Haridas S."/>
            <person name="Albert R."/>
            <person name="Binder M."/>
            <person name="Bloem J."/>
            <person name="Labutti K."/>
            <person name="Salamov A."/>
            <person name="Andreopoulos B."/>
            <person name="Baker S."/>
            <person name="Barry K."/>
            <person name="Bills G."/>
            <person name="Bluhm B."/>
            <person name="Cannon C."/>
            <person name="Castanera R."/>
            <person name="Culley D."/>
            <person name="Daum C."/>
            <person name="Ezra D."/>
            <person name="Gonzalez J."/>
            <person name="Henrissat B."/>
            <person name="Kuo A."/>
            <person name="Liang C."/>
            <person name="Lipzen A."/>
            <person name="Lutzoni F."/>
            <person name="Magnuson J."/>
            <person name="Mondo S."/>
            <person name="Nolan M."/>
            <person name="Ohm R."/>
            <person name="Pangilinan J."/>
            <person name="Park H.-J."/>
            <person name="Ramirez L."/>
            <person name="Alfaro M."/>
            <person name="Sun H."/>
            <person name="Tritt A."/>
            <person name="Yoshinaga Y."/>
            <person name="Zwiers L.-H."/>
            <person name="Turgeon B."/>
            <person name="Goodwin S."/>
            <person name="Spatafora J."/>
            <person name="Crous P."/>
            <person name="Grigoriev I."/>
        </authorList>
    </citation>
    <scope>NUCLEOTIDE SEQUENCE</scope>
    <source>
        <strain evidence="7">CBS 107.79</strain>
    </source>
</reference>
<dbReference type="InterPro" id="IPR011701">
    <property type="entry name" value="MFS"/>
</dbReference>
<dbReference type="SUPFAM" id="SSF103473">
    <property type="entry name" value="MFS general substrate transporter"/>
    <property type="match status" value="1"/>
</dbReference>
<feature type="transmembrane region" description="Helical" evidence="5">
    <location>
        <begin position="131"/>
        <end position="152"/>
    </location>
</feature>
<feature type="transmembrane region" description="Helical" evidence="5">
    <location>
        <begin position="307"/>
        <end position="333"/>
    </location>
</feature>
<evidence type="ECO:0000256" key="2">
    <source>
        <dbReference type="ARBA" id="ARBA00022692"/>
    </source>
</evidence>
<sequence>MGLGVLDDAHMAAPPGTYTIGAQDNADQAKDASLKRDGDIILQPQPSDDPNDPLNWSRAWKESIILILAFASGVTTALGPMVTPGLQVIAATYHVSIDLVSSLVIGFFAFWIGATTFFTASGANVWGKRPFLFISAIILFLTCLWGQMIGYVHSFPQLAAMRVIQGMASAPLETLVTSTVSDLFFVHQRGTRLSIWGMMLASGVLLGQTISGAIIQNLSFESTFGISAIMYVPILIGLYFVVVETTYNGPRNGVPKIQIEEKGSFSEVDKAEKETYRDRLRLFHGRLSSESFWKGVWKPVPLITYPAVLFSTVVYGIYYTFLLTISILAVTALSLPPYNLNPAQIGLTNIPLLIVGFIGSPISGWMADWTAKFMARRNNGVFEPEFRLVLMLVAVPFATVGFIGFGYSLHNGASIYQVMAFFSIYSFSVPFASQASLTYVIDCHPTDANQAFVTINFTKAVFTFLATTYANGWMMQVGPKTVFVTLAGINLGVCSMTIPAYVFGKRFRSMIARSTLGQKLAN</sequence>
<dbReference type="PANTHER" id="PTHR23502:SF20">
    <property type="entry name" value="TRANSPORTER, PUTATIVE (AFU_ORTHOLOGUE AFUA_6G13880)-RELATED"/>
    <property type="match status" value="1"/>
</dbReference>